<evidence type="ECO:0000313" key="5">
    <source>
        <dbReference type="Proteomes" id="UP000488295"/>
    </source>
</evidence>
<keyword evidence="1" id="KW-0732">Signal</keyword>
<comment type="caution">
    <text evidence="4">The sequence shown here is derived from an EMBL/GenBank/DDBJ whole genome shotgun (WGS) entry which is preliminary data.</text>
</comment>
<evidence type="ECO:0000256" key="1">
    <source>
        <dbReference type="ARBA" id="ARBA00022729"/>
    </source>
</evidence>
<dbReference type="NCBIfam" id="TIGR01168">
    <property type="entry name" value="YSIRK_signal"/>
    <property type="match status" value="1"/>
</dbReference>
<dbReference type="Proteomes" id="UP000488295">
    <property type="component" value="Unassembled WGS sequence"/>
</dbReference>
<evidence type="ECO:0000256" key="2">
    <source>
        <dbReference type="SAM" id="MobiDB-lite"/>
    </source>
</evidence>
<proteinExistence type="predicted"/>
<reference evidence="4 5" key="1">
    <citation type="submission" date="2019-11" db="EMBL/GenBank/DDBJ databases">
        <title>Gastrointestinal microbiota of Peromyscus leucopus.</title>
        <authorList>
            <person name="Milovic A."/>
            <person name="Bassam K."/>
            <person name="Barbour A.G."/>
        </authorList>
    </citation>
    <scope>NUCLEOTIDE SEQUENCE [LARGE SCALE GENOMIC DNA]</scope>
    <source>
        <strain evidence="4 5">LL8</strain>
    </source>
</reference>
<organism evidence="4 5">
    <name type="scientific">Lactobacillus johnsonii</name>
    <dbReference type="NCBI Taxonomy" id="33959"/>
    <lineage>
        <taxon>Bacteria</taxon>
        <taxon>Bacillati</taxon>
        <taxon>Bacillota</taxon>
        <taxon>Bacilli</taxon>
        <taxon>Lactobacillales</taxon>
        <taxon>Lactobacillaceae</taxon>
        <taxon>Lactobacillus</taxon>
    </lineage>
</organism>
<sequence length="85" mass="9008">MMDKIQRFSIRKLSVGAASVLIGVGFIGMSNSIKVEAATQNGQPEIEQVKVNTDAQQGVSSNTTTNNQVVAQTPTNKQNMGGGER</sequence>
<feature type="domain" description="YSIRK Gram-positive signal peptide" evidence="3">
    <location>
        <begin position="3"/>
        <end position="28"/>
    </location>
</feature>
<dbReference type="EMBL" id="WKKC01000021">
    <property type="protein sequence ID" value="MTE03622.1"/>
    <property type="molecule type" value="Genomic_DNA"/>
</dbReference>
<feature type="region of interest" description="Disordered" evidence="2">
    <location>
        <begin position="50"/>
        <end position="85"/>
    </location>
</feature>
<name>A0A9X5AMF7_LACJH</name>
<protein>
    <submittedName>
        <fullName evidence="4">YSIRK-type signal peptide-containing protein</fullName>
    </submittedName>
</protein>
<accession>A0A9X5AMF7</accession>
<evidence type="ECO:0000313" key="4">
    <source>
        <dbReference type="EMBL" id="MTE03622.1"/>
    </source>
</evidence>
<dbReference type="InterPro" id="IPR005877">
    <property type="entry name" value="YSIRK_signal_dom"/>
</dbReference>
<gene>
    <name evidence="4" type="ORF">GJU95_07555</name>
</gene>
<evidence type="ECO:0000259" key="3">
    <source>
        <dbReference type="Pfam" id="PF04650"/>
    </source>
</evidence>
<dbReference type="RefSeq" id="WP_155692793.1">
    <property type="nucleotide sequence ID" value="NZ_WKKC01000021.1"/>
</dbReference>
<dbReference type="AlphaFoldDB" id="A0A9X5AMF7"/>
<feature type="compositionally biased region" description="Low complexity" evidence="2">
    <location>
        <begin position="56"/>
        <end position="76"/>
    </location>
</feature>
<dbReference type="Pfam" id="PF04650">
    <property type="entry name" value="YSIRK_signal"/>
    <property type="match status" value="1"/>
</dbReference>